<reference evidence="2 3" key="1">
    <citation type="submission" date="2021-06" db="EMBL/GenBank/DDBJ databases">
        <authorList>
            <person name="Palmer J.M."/>
        </authorList>
    </citation>
    <scope>NUCLEOTIDE SEQUENCE [LARGE SCALE GENOMIC DNA]</scope>
    <source>
        <strain evidence="2 3">MEX-2019</strain>
        <tissue evidence="2">Muscle</tissue>
    </source>
</reference>
<sequence length="636" mass="65543">MSCLLSHFDKKIHNTFLSREAEKTLRLSAGLSVLQSAYDGSSKADIFLPLQETPARSTFLLFSQRGGGSHGHVMAAANIPASSSATVLSARLAAPLPKLSSHCLHTLQPKILWEKVRQMEDDYKTAVRQFYCRPPPSSLGLQSGAPAQPTPGLQSSAAAEQPTPGLQNAAAVQPKSCLQSAAIVQPKSASTSSTRCRGRRKRDASAQVIGGPGDTSAPAQGTEGLGDASAPAHATEGPGDTSAQVIRGPGDTSAPAQGTEGLGDASAPAHATEGPGDTSAQVIRGPGDASAPAQATEGLGDTSASAHATEGRGDASAPGQATEGPCDPSAPVHATEGLGDASAPAHSTEGVGDPFASAPGLKAFQGFSKRLVLVLVPEPCDEGFEDEPPPEPVPERFKKELILVLASEPRDEGFEEEATPDPVSEEFKEQLVLVLASEGPPGSASVSEGLPGSASASEGSPGSAPASEGSPGSPTLLGRPPDRGSSTLLSRPPDRGSSTLLGQPPDRQFLHWRPLRSLRPCWPPCLRHPRRPPRSLMASLSSPSPPLQVAMVSTSLLALVFAFAAGLHGVYASVGLHDFAGDCPGLFVAGPDARLTFLPARGDYLVARLTFLPVRGNVLVVRLNFVPARGYVLVPA</sequence>
<protein>
    <recommendedName>
        <fullName evidence="4">Transmembrane protein</fullName>
    </recommendedName>
</protein>
<dbReference type="AlphaFoldDB" id="A0AAV9SEN4"/>
<proteinExistence type="predicted"/>
<feature type="region of interest" description="Disordered" evidence="1">
    <location>
        <begin position="438"/>
        <end position="506"/>
    </location>
</feature>
<name>A0AAV9SEN4_9TELE</name>
<accession>A0AAV9SEN4</accession>
<dbReference type="EMBL" id="JAHHUM010000541">
    <property type="protein sequence ID" value="KAK5619563.1"/>
    <property type="molecule type" value="Genomic_DNA"/>
</dbReference>
<feature type="compositionally biased region" description="Low complexity" evidence="1">
    <location>
        <begin position="447"/>
        <end position="474"/>
    </location>
</feature>
<organism evidence="2 3">
    <name type="scientific">Crenichthys baileyi</name>
    <name type="common">White River springfish</name>
    <dbReference type="NCBI Taxonomy" id="28760"/>
    <lineage>
        <taxon>Eukaryota</taxon>
        <taxon>Metazoa</taxon>
        <taxon>Chordata</taxon>
        <taxon>Craniata</taxon>
        <taxon>Vertebrata</taxon>
        <taxon>Euteleostomi</taxon>
        <taxon>Actinopterygii</taxon>
        <taxon>Neopterygii</taxon>
        <taxon>Teleostei</taxon>
        <taxon>Neoteleostei</taxon>
        <taxon>Acanthomorphata</taxon>
        <taxon>Ovalentaria</taxon>
        <taxon>Atherinomorphae</taxon>
        <taxon>Cyprinodontiformes</taxon>
        <taxon>Goodeidae</taxon>
        <taxon>Crenichthys</taxon>
    </lineage>
</organism>
<keyword evidence="3" id="KW-1185">Reference proteome</keyword>
<gene>
    <name evidence="2" type="ORF">CRENBAI_013049</name>
</gene>
<feature type="region of interest" description="Disordered" evidence="1">
    <location>
        <begin position="135"/>
        <end position="352"/>
    </location>
</feature>
<evidence type="ECO:0008006" key="4">
    <source>
        <dbReference type="Google" id="ProtNLM"/>
    </source>
</evidence>
<dbReference type="Proteomes" id="UP001311232">
    <property type="component" value="Unassembled WGS sequence"/>
</dbReference>
<evidence type="ECO:0000313" key="2">
    <source>
        <dbReference type="EMBL" id="KAK5619563.1"/>
    </source>
</evidence>
<evidence type="ECO:0000256" key="1">
    <source>
        <dbReference type="SAM" id="MobiDB-lite"/>
    </source>
</evidence>
<evidence type="ECO:0000313" key="3">
    <source>
        <dbReference type="Proteomes" id="UP001311232"/>
    </source>
</evidence>
<comment type="caution">
    <text evidence="2">The sequence shown here is derived from an EMBL/GenBank/DDBJ whole genome shotgun (WGS) entry which is preliminary data.</text>
</comment>